<dbReference type="InterPro" id="IPR038628">
    <property type="entry name" value="XkdM-like_sf"/>
</dbReference>
<reference evidence="1 2" key="1">
    <citation type="submission" date="2016-10" db="EMBL/GenBank/DDBJ databases">
        <authorList>
            <person name="de Groot N.N."/>
        </authorList>
    </citation>
    <scope>NUCLEOTIDE SEQUENCE [LARGE SCALE GENOMIC DNA]</scope>
    <source>
        <strain evidence="1 2">DSM 17813</strain>
    </source>
</reference>
<dbReference type="Gene3D" id="2.30.110.40">
    <property type="entry name" value="Phage tail tube protein"/>
    <property type="match status" value="1"/>
</dbReference>
<evidence type="ECO:0000313" key="1">
    <source>
        <dbReference type="EMBL" id="SDL36394.1"/>
    </source>
</evidence>
<dbReference type="STRING" id="392333.SAMN05660860_00438"/>
<sequence>MANTNVFTGAHGTLTLAPPDTAEGRDAGSVIEAYDIQQAVGRVVDVKVCVQTDLEEFHEIGRRYATSLHPGNIHVSGTVGRAYINGALLGLLLGRKSFLPSTAEPYVQPAFNMNLRIDDPASVGHAELVINGVQLQNWSFNLPEDDFVMEEVSFKALSVEILDVEDEVTVGPIFIDEGA</sequence>
<dbReference type="Proteomes" id="UP000182146">
    <property type="component" value="Unassembled WGS sequence"/>
</dbReference>
<gene>
    <name evidence="1" type="ORF">SAMN05660860_00438</name>
</gene>
<organism evidence="1 2">
    <name type="scientific">Geoalkalibacter ferrihydriticus</name>
    <dbReference type="NCBI Taxonomy" id="392333"/>
    <lineage>
        <taxon>Bacteria</taxon>
        <taxon>Pseudomonadati</taxon>
        <taxon>Thermodesulfobacteriota</taxon>
        <taxon>Desulfuromonadia</taxon>
        <taxon>Desulfuromonadales</taxon>
        <taxon>Geoalkalibacteraceae</taxon>
        <taxon>Geoalkalibacter</taxon>
    </lineage>
</organism>
<name>A0A1G9JGZ6_9BACT</name>
<dbReference type="EMBL" id="FNGU01000001">
    <property type="protein sequence ID" value="SDL36394.1"/>
    <property type="molecule type" value="Genomic_DNA"/>
</dbReference>
<dbReference type="RefSeq" id="WP_052446215.1">
    <property type="nucleotide sequence ID" value="NZ_FNGU01000001.1"/>
</dbReference>
<protein>
    <submittedName>
        <fullName evidence="1">Uncharacterized protein</fullName>
    </submittedName>
</protein>
<dbReference type="AlphaFoldDB" id="A0A1G9JGZ6"/>
<accession>A0A1G9JGZ6</accession>
<dbReference type="OrthoDB" id="573092at2"/>
<evidence type="ECO:0000313" key="2">
    <source>
        <dbReference type="Proteomes" id="UP000182146"/>
    </source>
</evidence>
<proteinExistence type="predicted"/>